<comment type="similarity">
    <text evidence="2">Belongs to the cytochrome ubiquinol oxidase subunit 1 family.</text>
</comment>
<dbReference type="InterPro" id="IPR009056">
    <property type="entry name" value="Cyt_c-like_dom"/>
</dbReference>
<dbReference type="AlphaFoldDB" id="A0A1H3XDM3"/>
<dbReference type="EMBL" id="FNQN01000002">
    <property type="protein sequence ID" value="SDZ97439.1"/>
    <property type="molecule type" value="Genomic_DNA"/>
</dbReference>
<evidence type="ECO:0000256" key="12">
    <source>
        <dbReference type="ARBA" id="ARBA00023136"/>
    </source>
</evidence>
<evidence type="ECO:0000256" key="6">
    <source>
        <dbReference type="ARBA" id="ARBA00022692"/>
    </source>
</evidence>
<reference evidence="16 17" key="1">
    <citation type="submission" date="2016-10" db="EMBL/GenBank/DDBJ databases">
        <authorList>
            <person name="de Groot N.N."/>
        </authorList>
    </citation>
    <scope>NUCLEOTIDE SEQUENCE [LARGE SCALE GENOMIC DNA]</scope>
    <source>
        <strain evidence="16 17">DSM 7343</strain>
    </source>
</reference>
<evidence type="ECO:0000259" key="15">
    <source>
        <dbReference type="PROSITE" id="PS51007"/>
    </source>
</evidence>
<name>A0A1H3XDM3_9BACT</name>
<feature type="domain" description="Cytochrome c" evidence="15">
    <location>
        <begin position="352"/>
        <end position="569"/>
    </location>
</feature>
<keyword evidence="9" id="KW-0249">Electron transport</keyword>
<dbReference type="GO" id="GO:0009055">
    <property type="term" value="F:electron transfer activity"/>
    <property type="evidence" value="ECO:0007669"/>
    <property type="project" value="InterPro"/>
</dbReference>
<dbReference type="GO" id="GO:0070069">
    <property type="term" value="C:cytochrome complex"/>
    <property type="evidence" value="ECO:0007669"/>
    <property type="project" value="InterPro"/>
</dbReference>
<feature type="transmembrane region" description="Helical" evidence="14">
    <location>
        <begin position="215"/>
        <end position="235"/>
    </location>
</feature>
<dbReference type="PROSITE" id="PS51007">
    <property type="entry name" value="CYTC"/>
    <property type="match status" value="1"/>
</dbReference>
<evidence type="ECO:0000256" key="3">
    <source>
        <dbReference type="ARBA" id="ARBA00022448"/>
    </source>
</evidence>
<dbReference type="STRING" id="37625.SAMN05660420_00928"/>
<dbReference type="OrthoDB" id="9795893at2"/>
<dbReference type="Gene3D" id="1.10.1130.10">
    <property type="entry name" value="Flavocytochrome C3, Chain A"/>
    <property type="match status" value="1"/>
</dbReference>
<dbReference type="SUPFAM" id="SSF46626">
    <property type="entry name" value="Cytochrome c"/>
    <property type="match status" value="1"/>
</dbReference>
<keyword evidence="12 14" id="KW-0472">Membrane</keyword>
<dbReference type="InterPro" id="IPR036909">
    <property type="entry name" value="Cyt_c-like_dom_sf"/>
</dbReference>
<keyword evidence="3" id="KW-0813">Transport</keyword>
<evidence type="ECO:0000256" key="10">
    <source>
        <dbReference type="ARBA" id="ARBA00022989"/>
    </source>
</evidence>
<dbReference type="Pfam" id="PF01654">
    <property type="entry name" value="Cyt_bd_oxida_I"/>
    <property type="match status" value="1"/>
</dbReference>
<evidence type="ECO:0000313" key="16">
    <source>
        <dbReference type="EMBL" id="SDZ97439.1"/>
    </source>
</evidence>
<gene>
    <name evidence="16" type="ORF">SAMN05660420_00928</name>
</gene>
<evidence type="ECO:0000256" key="9">
    <source>
        <dbReference type="ARBA" id="ARBA00022982"/>
    </source>
</evidence>
<dbReference type="PANTHER" id="PTHR35038:SF8">
    <property type="entry name" value="C-TYPE POLYHEME CYTOCHROME OMCC"/>
    <property type="match status" value="1"/>
</dbReference>
<feature type="transmembrane region" description="Helical" evidence="14">
    <location>
        <begin position="63"/>
        <end position="83"/>
    </location>
</feature>
<evidence type="ECO:0000256" key="5">
    <source>
        <dbReference type="ARBA" id="ARBA00022617"/>
    </source>
</evidence>
<feature type="transmembrane region" description="Helical" evidence="14">
    <location>
        <begin position="255"/>
        <end position="278"/>
    </location>
</feature>
<evidence type="ECO:0000256" key="8">
    <source>
        <dbReference type="ARBA" id="ARBA00022729"/>
    </source>
</evidence>
<evidence type="ECO:0000256" key="4">
    <source>
        <dbReference type="ARBA" id="ARBA00022475"/>
    </source>
</evidence>
<evidence type="ECO:0000256" key="1">
    <source>
        <dbReference type="ARBA" id="ARBA00004651"/>
    </source>
</evidence>
<protein>
    <submittedName>
        <fullName evidence="16">Cytochrome bd-I ubiquinol oxidase subunit 1 apoprotein</fullName>
    </submittedName>
</protein>
<dbReference type="GO" id="GO:0005886">
    <property type="term" value="C:plasma membrane"/>
    <property type="evidence" value="ECO:0007669"/>
    <property type="project" value="UniProtKB-SubCell"/>
</dbReference>
<feature type="transmembrane region" description="Helical" evidence="14">
    <location>
        <begin position="95"/>
        <end position="121"/>
    </location>
</feature>
<evidence type="ECO:0000313" key="17">
    <source>
        <dbReference type="Proteomes" id="UP000199409"/>
    </source>
</evidence>
<dbReference type="InterPro" id="IPR036280">
    <property type="entry name" value="Multihaem_cyt_sf"/>
</dbReference>
<proteinExistence type="inferred from homology"/>
<evidence type="ECO:0000256" key="13">
    <source>
        <dbReference type="PROSITE-ProRule" id="PRU00433"/>
    </source>
</evidence>
<keyword evidence="7 13" id="KW-0479">Metal-binding</keyword>
<keyword evidence="6 14" id="KW-0812">Transmembrane</keyword>
<keyword evidence="17" id="KW-1185">Reference proteome</keyword>
<sequence length="880" mass="98600">MNYPVWELTTFGGGFLIAFVAIVHVLVAHFAVGGGLYLIMLEKKAYKDDDAGLLDYVKKHSKFFLLVSMVFGGLTGVGIWWTIALLNPAATSSLIHIFVFGWAAEWVFFVTEIVALFIYFYTFGKMDRKNHIIIGWLYFFSAWMSLFLINGIIGFMLTPGGWIEDHNFWSGFFNPTMWPSLIFRTGISLTLCGVFGFITASFVKDANLRQKVMRTCSAWVGFPFILMILGGWWYFKAIPEPAITLILEKSPQVGDFLLLLAWVMPLLFIASMIMAIRLPNSFQRFFSFVIVAIALIYFGAFEFVREGGRHPYIIYDHMYANQVYTKDVPDIQKAGFLATAKWTENSDVSDQNLIAAGRDLFKFQCSACHSVDGILNDIKPLVKKYDSVFGMDSKLNGLGKLNQYMPHFMGTREERFALASYIVYSLNQVDDLNMGNPVVEAKELPVAIPAFDKEKDDYVLLAWNNLGMHCVSDSDPYWILLPPANDLYAQLVKRGDSPEIITEGVEITYQVEEGFEYPEKQVRFWEFADKLLGKDLAPGVGVSGLKVAGKMALAEDHRAFTAAFVPVVPYPADGSYNPYPIFTITAKDKETGKILMTTKTVAPTSTEMGCKNCHDGGWRVDGVAGFSDETSLDVLVAHDKNSGTNLVERAKNGEPMLCQSCHADPVLGTKGNPELLNFPAAIHGWHANFLTDREGMQACAACHPSRPDGPTQCFRSHHSEFMDCTNCHGTMEDHSLSLLKHELDAGKKGAARLMENLQPRVVETVAEINPRLPWLNEPDCLNCHEEFEMGNTTDAFNTWTENAEGLYRNRHDQMEAMMCEACHGSTHAVYPATLNKFGTNRDSIQPLQYQGNNRPIGNDCTVCHTVQPEFEGHHPNSLRL</sequence>
<keyword evidence="11 13" id="KW-0408">Iron</keyword>
<evidence type="ECO:0000256" key="11">
    <source>
        <dbReference type="ARBA" id="ARBA00023004"/>
    </source>
</evidence>
<feature type="transmembrane region" description="Helical" evidence="14">
    <location>
        <begin position="285"/>
        <end position="304"/>
    </location>
</feature>
<comment type="subcellular location">
    <subcellularLocation>
        <location evidence="1">Cell membrane</location>
        <topology evidence="1">Multi-pass membrane protein</topology>
    </subcellularLocation>
</comment>
<evidence type="ECO:0000256" key="2">
    <source>
        <dbReference type="ARBA" id="ARBA00009819"/>
    </source>
</evidence>
<dbReference type="Proteomes" id="UP000199409">
    <property type="component" value="Unassembled WGS sequence"/>
</dbReference>
<keyword evidence="8" id="KW-0732">Signal</keyword>
<dbReference type="RefSeq" id="WP_092345186.1">
    <property type="nucleotide sequence ID" value="NZ_FNQN01000002.1"/>
</dbReference>
<dbReference type="SUPFAM" id="SSF48695">
    <property type="entry name" value="Multiheme cytochromes"/>
    <property type="match status" value="2"/>
</dbReference>
<evidence type="ECO:0000256" key="14">
    <source>
        <dbReference type="SAM" id="Phobius"/>
    </source>
</evidence>
<dbReference type="GO" id="GO:0020037">
    <property type="term" value="F:heme binding"/>
    <property type="evidence" value="ECO:0007669"/>
    <property type="project" value="InterPro"/>
</dbReference>
<feature type="transmembrane region" description="Helical" evidence="14">
    <location>
        <begin position="133"/>
        <end position="157"/>
    </location>
</feature>
<dbReference type="GO" id="GO:0046872">
    <property type="term" value="F:metal ion binding"/>
    <property type="evidence" value="ECO:0007669"/>
    <property type="project" value="UniProtKB-KW"/>
</dbReference>
<dbReference type="PANTHER" id="PTHR35038">
    <property type="entry name" value="DISSIMILATORY SULFITE REDUCTASE SIRA"/>
    <property type="match status" value="1"/>
</dbReference>
<keyword evidence="10 14" id="KW-1133">Transmembrane helix</keyword>
<dbReference type="InterPro" id="IPR051829">
    <property type="entry name" value="Multiheme_Cytochr_ET"/>
</dbReference>
<keyword evidence="4" id="KW-1003">Cell membrane</keyword>
<dbReference type="InterPro" id="IPR002585">
    <property type="entry name" value="Cyt-d_ubiquinol_oxidase_su_1"/>
</dbReference>
<feature type="transmembrane region" description="Helical" evidence="14">
    <location>
        <begin position="177"/>
        <end position="203"/>
    </location>
</feature>
<dbReference type="Gene3D" id="1.10.760.10">
    <property type="entry name" value="Cytochrome c-like domain"/>
    <property type="match status" value="1"/>
</dbReference>
<accession>A0A1H3XDM3</accession>
<feature type="transmembrane region" description="Helical" evidence="14">
    <location>
        <begin position="15"/>
        <end position="39"/>
    </location>
</feature>
<evidence type="ECO:0000256" key="7">
    <source>
        <dbReference type="ARBA" id="ARBA00022723"/>
    </source>
</evidence>
<dbReference type="GO" id="GO:0019646">
    <property type="term" value="P:aerobic electron transport chain"/>
    <property type="evidence" value="ECO:0007669"/>
    <property type="project" value="InterPro"/>
</dbReference>
<keyword evidence="5 13" id="KW-0349">Heme</keyword>
<organism evidence="16 17">
    <name type="scientific">Desulfuromusa kysingii</name>
    <dbReference type="NCBI Taxonomy" id="37625"/>
    <lineage>
        <taxon>Bacteria</taxon>
        <taxon>Pseudomonadati</taxon>
        <taxon>Thermodesulfobacteriota</taxon>
        <taxon>Desulfuromonadia</taxon>
        <taxon>Desulfuromonadales</taxon>
        <taxon>Geopsychrobacteraceae</taxon>
        <taxon>Desulfuromusa</taxon>
    </lineage>
</organism>